<dbReference type="Gene3D" id="1.20.1440.60">
    <property type="entry name" value="23S rRNA-intervening sequence"/>
    <property type="match status" value="1"/>
</dbReference>
<name>A0A2H0KAC2_9BACT</name>
<reference evidence="1 2" key="1">
    <citation type="submission" date="2017-09" db="EMBL/GenBank/DDBJ databases">
        <title>Depth-based differentiation of microbial function through sediment-hosted aquifers and enrichment of novel symbionts in the deep terrestrial subsurface.</title>
        <authorList>
            <person name="Probst A.J."/>
            <person name="Ladd B."/>
            <person name="Jarett J.K."/>
            <person name="Geller-Mcgrath D.E."/>
            <person name="Sieber C.M."/>
            <person name="Emerson J.B."/>
            <person name="Anantharaman K."/>
            <person name="Thomas B.C."/>
            <person name="Malmstrom R."/>
            <person name="Stieglmeier M."/>
            <person name="Klingl A."/>
            <person name="Woyke T."/>
            <person name="Ryan C.M."/>
            <person name="Banfield J.F."/>
        </authorList>
    </citation>
    <scope>NUCLEOTIDE SEQUENCE [LARGE SCALE GENOMIC DNA]</scope>
    <source>
        <strain evidence="1">CG11_big_fil_rev_8_21_14_0_20_46_11</strain>
    </source>
</reference>
<evidence type="ECO:0000313" key="1">
    <source>
        <dbReference type="EMBL" id="PIQ68208.1"/>
    </source>
</evidence>
<proteinExistence type="predicted"/>
<organism evidence="1 2">
    <name type="scientific">Candidatus Taylorbacteria bacterium CG11_big_fil_rev_8_21_14_0_20_46_11</name>
    <dbReference type="NCBI Taxonomy" id="1975025"/>
    <lineage>
        <taxon>Bacteria</taxon>
        <taxon>Candidatus Tayloriibacteriota</taxon>
    </lineage>
</organism>
<dbReference type="PIRSF" id="PIRSF035652">
    <property type="entry name" value="CHP02436"/>
    <property type="match status" value="1"/>
</dbReference>
<dbReference type="InterPro" id="IPR012657">
    <property type="entry name" value="23S_rRNA-intervening_sequence"/>
</dbReference>
<accession>A0A2H0KAC2</accession>
<comment type="caution">
    <text evidence="1">The sequence shown here is derived from an EMBL/GenBank/DDBJ whole genome shotgun (WGS) entry which is preliminary data.</text>
</comment>
<dbReference type="SUPFAM" id="SSF158446">
    <property type="entry name" value="IVS-encoded protein-like"/>
    <property type="match status" value="1"/>
</dbReference>
<protein>
    <submittedName>
        <fullName evidence="1">Four helix bundle protein</fullName>
    </submittedName>
</protein>
<evidence type="ECO:0000313" key="2">
    <source>
        <dbReference type="Proteomes" id="UP000229342"/>
    </source>
</evidence>
<gene>
    <name evidence="1" type="ORF">COV91_05375</name>
</gene>
<dbReference type="NCBIfam" id="TIGR02436">
    <property type="entry name" value="four helix bundle protein"/>
    <property type="match status" value="1"/>
</dbReference>
<dbReference type="Proteomes" id="UP000229342">
    <property type="component" value="Unassembled WGS sequence"/>
</dbReference>
<dbReference type="PANTHER" id="PTHR38471">
    <property type="entry name" value="FOUR HELIX BUNDLE PROTEIN"/>
    <property type="match status" value="1"/>
</dbReference>
<dbReference type="AlphaFoldDB" id="A0A2H0KAC2"/>
<dbReference type="PANTHER" id="PTHR38471:SF2">
    <property type="entry name" value="FOUR HELIX BUNDLE PROTEIN"/>
    <property type="match status" value="1"/>
</dbReference>
<sequence>MNYDLEERTSKFGENVISFLGSLPKSDINRPLVSQLVRSATSIGANYMEANEASSKKDFRNKITICRKESNESKHWLRMVAHANSAQKEKCKQLWKESHELTLIFSKIVQTCSV</sequence>
<dbReference type="EMBL" id="PCVG01000072">
    <property type="protein sequence ID" value="PIQ68208.1"/>
    <property type="molecule type" value="Genomic_DNA"/>
</dbReference>
<dbReference type="InterPro" id="IPR036583">
    <property type="entry name" value="23S_rRNA_IVS_sf"/>
</dbReference>
<dbReference type="Pfam" id="PF05635">
    <property type="entry name" value="23S_rRNA_IVP"/>
    <property type="match status" value="1"/>
</dbReference>